<protein>
    <submittedName>
        <fullName evidence="1">Uncharacterized protein</fullName>
    </submittedName>
</protein>
<dbReference type="EMBL" id="CAMGYJ010000003">
    <property type="protein sequence ID" value="CAI0393553.1"/>
    <property type="molecule type" value="Genomic_DNA"/>
</dbReference>
<evidence type="ECO:0000313" key="2">
    <source>
        <dbReference type="Proteomes" id="UP001154282"/>
    </source>
</evidence>
<dbReference type="Proteomes" id="UP001154282">
    <property type="component" value="Unassembled WGS sequence"/>
</dbReference>
<reference evidence="1" key="1">
    <citation type="submission" date="2022-08" db="EMBL/GenBank/DDBJ databases">
        <authorList>
            <person name="Gutierrez-Valencia J."/>
        </authorList>
    </citation>
    <scope>NUCLEOTIDE SEQUENCE</scope>
</reference>
<proteinExistence type="predicted"/>
<sequence>MTKALKLEAFEYMRTKFGVEEMVKHNERGNIEDEVN</sequence>
<dbReference type="AlphaFoldDB" id="A0AAV0I920"/>
<keyword evidence="2" id="KW-1185">Reference proteome</keyword>
<gene>
    <name evidence="1" type="ORF">LITE_LOCUS7976</name>
</gene>
<name>A0AAV0I920_9ROSI</name>
<evidence type="ECO:0000313" key="1">
    <source>
        <dbReference type="EMBL" id="CAI0393553.1"/>
    </source>
</evidence>
<organism evidence="1 2">
    <name type="scientific">Linum tenue</name>
    <dbReference type="NCBI Taxonomy" id="586396"/>
    <lineage>
        <taxon>Eukaryota</taxon>
        <taxon>Viridiplantae</taxon>
        <taxon>Streptophyta</taxon>
        <taxon>Embryophyta</taxon>
        <taxon>Tracheophyta</taxon>
        <taxon>Spermatophyta</taxon>
        <taxon>Magnoliopsida</taxon>
        <taxon>eudicotyledons</taxon>
        <taxon>Gunneridae</taxon>
        <taxon>Pentapetalae</taxon>
        <taxon>rosids</taxon>
        <taxon>fabids</taxon>
        <taxon>Malpighiales</taxon>
        <taxon>Linaceae</taxon>
        <taxon>Linum</taxon>
    </lineage>
</organism>
<comment type="caution">
    <text evidence="1">The sequence shown here is derived from an EMBL/GenBank/DDBJ whole genome shotgun (WGS) entry which is preliminary data.</text>
</comment>
<accession>A0AAV0I920</accession>